<evidence type="ECO:0000256" key="5">
    <source>
        <dbReference type="ARBA" id="ARBA00022691"/>
    </source>
</evidence>
<comment type="catalytic activity">
    <reaction evidence="12">
        <text>a 1,2-diacyl-sn-glycero-3-phosphoethanolamine + S-adenosyl-L-methionine = a 1,2-diacyl-sn-glycero-3-phospho-N-methylethanolamine + S-adenosyl-L-homocysteine + H(+)</text>
        <dbReference type="Rhea" id="RHEA:11164"/>
        <dbReference type="ChEBI" id="CHEBI:15378"/>
        <dbReference type="ChEBI" id="CHEBI:57856"/>
        <dbReference type="ChEBI" id="CHEBI:59789"/>
        <dbReference type="ChEBI" id="CHEBI:64573"/>
        <dbReference type="ChEBI" id="CHEBI:64612"/>
        <dbReference type="EC" id="2.1.1.17"/>
    </reaction>
</comment>
<dbReference type="Gene3D" id="2.60.40.2840">
    <property type="match status" value="1"/>
</dbReference>
<name>A0A2T9YUC3_9FUNG</name>
<evidence type="ECO:0000256" key="7">
    <source>
        <dbReference type="ARBA" id="ARBA00022989"/>
    </source>
</evidence>
<evidence type="ECO:0000256" key="11">
    <source>
        <dbReference type="ARBA" id="ARBA00023264"/>
    </source>
</evidence>
<dbReference type="InterPro" id="IPR007318">
    <property type="entry name" value="Phopholipid_MeTrfase"/>
</dbReference>
<evidence type="ECO:0000256" key="2">
    <source>
        <dbReference type="ARBA" id="ARBA00022516"/>
    </source>
</evidence>
<dbReference type="PANTHER" id="PTHR32138:SF0">
    <property type="entry name" value="PHOSPHATIDYLETHANOLAMINE N-METHYLTRANSFERASE"/>
    <property type="match status" value="1"/>
</dbReference>
<reference evidence="13 14" key="1">
    <citation type="journal article" date="2018" name="MBio">
        <title>Comparative Genomics Reveals the Core Gene Toolbox for the Fungus-Insect Symbiosis.</title>
        <authorList>
            <person name="Wang Y."/>
            <person name="Stata M."/>
            <person name="Wang W."/>
            <person name="Stajich J.E."/>
            <person name="White M.M."/>
            <person name="Moncalvo J.M."/>
        </authorList>
    </citation>
    <scope>NUCLEOTIDE SEQUENCE [LARGE SCALE GENOMIC DNA]</scope>
    <source>
        <strain evidence="13 14">SWE-8-4</strain>
    </source>
</reference>
<dbReference type="GO" id="GO:0006656">
    <property type="term" value="P:phosphatidylcholine biosynthetic process"/>
    <property type="evidence" value="ECO:0007669"/>
    <property type="project" value="UniProtKB-UniRule"/>
</dbReference>
<evidence type="ECO:0000256" key="6">
    <source>
        <dbReference type="ARBA" id="ARBA00022692"/>
    </source>
</evidence>
<dbReference type="InterPro" id="IPR016219">
    <property type="entry name" value="Phosphatid-EA_MeTrfase_fun"/>
</dbReference>
<proteinExistence type="inferred from homology"/>
<dbReference type="GO" id="GO:0005789">
    <property type="term" value="C:endoplasmic reticulum membrane"/>
    <property type="evidence" value="ECO:0007669"/>
    <property type="project" value="UniProtKB-SubCell"/>
</dbReference>
<evidence type="ECO:0000256" key="1">
    <source>
        <dbReference type="ARBA" id="ARBA00004127"/>
    </source>
</evidence>
<evidence type="ECO:0000256" key="8">
    <source>
        <dbReference type="ARBA" id="ARBA00023098"/>
    </source>
</evidence>
<feature type="transmembrane region" description="Helical" evidence="12">
    <location>
        <begin position="213"/>
        <end position="233"/>
    </location>
</feature>
<dbReference type="AlphaFoldDB" id="A0A2T9YUC3"/>
<feature type="transmembrane region" description="Helical" evidence="12">
    <location>
        <begin position="403"/>
        <end position="424"/>
    </location>
</feature>
<accession>A0A2T9YUC3</accession>
<dbReference type="PROSITE" id="PS51598">
    <property type="entry name" value="SAM_CHO2"/>
    <property type="match status" value="1"/>
</dbReference>
<keyword evidence="6 12" id="KW-0812">Transmembrane</keyword>
<keyword evidence="8 12" id="KW-0443">Lipid metabolism</keyword>
<keyword evidence="4 12" id="KW-0808">Transferase</keyword>
<evidence type="ECO:0000256" key="9">
    <source>
        <dbReference type="ARBA" id="ARBA00023136"/>
    </source>
</evidence>
<gene>
    <name evidence="13" type="ORF">BB561_001515</name>
</gene>
<evidence type="ECO:0000256" key="4">
    <source>
        <dbReference type="ARBA" id="ARBA00022679"/>
    </source>
</evidence>
<protein>
    <recommendedName>
        <fullName evidence="12">Phosphatidylethanolamine N-methyltransferase</fullName>
        <shortName evidence="12">PEAMT</shortName>
        <ecNumber evidence="12">2.1.1.17</ecNumber>
    </recommendedName>
</protein>
<feature type="transmembrane region" description="Helical" evidence="12">
    <location>
        <begin position="593"/>
        <end position="622"/>
    </location>
</feature>
<keyword evidence="12" id="KW-0256">Endoplasmic reticulum</keyword>
<evidence type="ECO:0000256" key="12">
    <source>
        <dbReference type="RuleBase" id="RU361122"/>
    </source>
</evidence>
<dbReference type="UniPathway" id="UPA00753"/>
<keyword evidence="14" id="KW-1185">Reference proteome</keyword>
<comment type="caution">
    <text evidence="13">The sequence shown here is derived from an EMBL/GenBank/DDBJ whole genome shotgun (WGS) entry which is preliminary data.</text>
</comment>
<comment type="caution">
    <text evidence="12">Lacks conserved residue(s) required for the propagation of feature annotation.</text>
</comment>
<dbReference type="STRING" id="133385.A0A2T9YUC3"/>
<dbReference type="Pfam" id="PF04191">
    <property type="entry name" value="PEMT"/>
    <property type="match status" value="2"/>
</dbReference>
<comment type="subcellular location">
    <subcellularLocation>
        <location evidence="1">Endomembrane system</location>
        <topology evidence="1">Multi-pass membrane protein</topology>
    </subcellularLocation>
    <subcellularLocation>
        <location evidence="12">Endoplasmic reticulum membrane</location>
        <topology evidence="12">Multi-pass membrane protein</topology>
    </subcellularLocation>
</comment>
<feature type="transmembrane region" description="Helical" evidence="12">
    <location>
        <begin position="486"/>
        <end position="508"/>
    </location>
</feature>
<feature type="transmembrane region" description="Helical" evidence="12">
    <location>
        <begin position="430"/>
        <end position="456"/>
    </location>
</feature>
<keyword evidence="11 12" id="KW-1208">Phospholipid metabolism</keyword>
<organism evidence="13 14">
    <name type="scientific">Smittium simulii</name>
    <dbReference type="NCBI Taxonomy" id="133385"/>
    <lineage>
        <taxon>Eukaryota</taxon>
        <taxon>Fungi</taxon>
        <taxon>Fungi incertae sedis</taxon>
        <taxon>Zoopagomycota</taxon>
        <taxon>Kickxellomycotina</taxon>
        <taxon>Harpellomycetes</taxon>
        <taxon>Harpellales</taxon>
        <taxon>Legeriomycetaceae</taxon>
        <taxon>Smittium</taxon>
    </lineage>
</organism>
<dbReference type="PANTHER" id="PTHR32138">
    <property type="entry name" value="PHOSPHATIDYLETHANOLAMINE N-METHYLTRANSFERASE"/>
    <property type="match status" value="1"/>
</dbReference>
<evidence type="ECO:0000313" key="13">
    <source>
        <dbReference type="EMBL" id="PVU95942.1"/>
    </source>
</evidence>
<keyword evidence="2 12" id="KW-0444">Lipid biosynthesis</keyword>
<comment type="function">
    <text evidence="12">Catalyzes the first step of the methylation pathway of phosphatidylcholine biosynthesis, the SAM-dependent methylation of phosphatidylethanolamine (PE) to phosphatidylmonomethylethanolamine (PMME).</text>
</comment>
<keyword evidence="10 12" id="KW-0594">Phospholipid biosynthesis</keyword>
<feature type="transmembrane region" description="Helical" evidence="12">
    <location>
        <begin position="285"/>
        <end position="310"/>
    </location>
</feature>
<comment type="similarity">
    <text evidence="12">Belongs to the class VI-like SAM-binding methyltransferase superfamily. CHO2 family.</text>
</comment>
<feature type="transmembrane region" description="Helical" evidence="12">
    <location>
        <begin position="187"/>
        <end position="207"/>
    </location>
</feature>
<dbReference type="EMBL" id="MBFR01000044">
    <property type="protein sequence ID" value="PVU95942.1"/>
    <property type="molecule type" value="Genomic_DNA"/>
</dbReference>
<keyword evidence="3 12" id="KW-0489">Methyltransferase</keyword>
<feature type="transmembrane region" description="Helical" evidence="12">
    <location>
        <begin position="76"/>
        <end position="96"/>
    </location>
</feature>
<evidence type="ECO:0000313" key="14">
    <source>
        <dbReference type="Proteomes" id="UP000245383"/>
    </source>
</evidence>
<dbReference type="EC" id="2.1.1.17" evidence="12"/>
<feature type="transmembrane region" description="Helical" evidence="12">
    <location>
        <begin position="102"/>
        <end position="125"/>
    </location>
</feature>
<evidence type="ECO:0000256" key="10">
    <source>
        <dbReference type="ARBA" id="ARBA00023209"/>
    </source>
</evidence>
<keyword evidence="9 12" id="KW-0472">Membrane</keyword>
<dbReference type="OrthoDB" id="4583at2759"/>
<comment type="pathway">
    <text evidence="12">Phospholipid metabolism; phosphatidylcholine biosynthesis.</text>
</comment>
<dbReference type="GO" id="GO:0004608">
    <property type="term" value="F:phosphatidylethanolamine N-methyltransferase activity"/>
    <property type="evidence" value="ECO:0007669"/>
    <property type="project" value="UniProtKB-UniRule"/>
</dbReference>
<sequence length="1100" mass="125913">MDSLKKAKKKPEKLLLRECSMPPIDNECDIEMPSKESESTPAQLFGITDENREFKVPKTSSMIFHFLSTDISKKNFFDILTTTIILLHISIFWGCSLQSKRIYLGVLFGFWRLSYNLGLGLLLYWQSKRQGLVSFFKRLNLDSPKKQDTFANWLKNQLEIKMGSDYKFDDVPLEFNVWLVFRQLVDVVLMCDFVSYLLFTLSYVGSASKNAEWWQICLRHLGGWILVLFNLWVKIDAHRVVKDYAWYWGDFFFKVKQWLIFDGVFEMAPHPMYSIGYSGYYGASLISGSYIVFFASFLAHIMQFIFLSFVENPHIEKTYEKPPIFDEVIRMNKEKIKNQGLNLKSNFDITQSDKKITNDLNNTNNSEVHNTLITKVSTGLSGSIIRADLVGLDHFAFFRPVDFLLLLLIVYGLIVPLFFGISLYNKPGILKIFIVFSIINCIFWVLIRVIGLGYVLKRQSDEQWWTKWFIKRGGTVEEAFQSWKAFYNLCTLMNTCSFLLVAGLTYFWKDGSVLSLSLYNSEKLQITLFRHALGLMFVGLQIWSSKSIYSTLGDFGWFYGDFFLPQDSFTQRKLLYTGVYRYINSPEKVLGQFIFIGIALIAGSWSVFALALFLQILLSFFYSFVVDPHMRKLYGNQIRTDSGVTKTIKRAIEGNQFAKSLVFDIKSKLTAKKKIVEKTSSINKDSEDNDYFFMSKGAVNLESNKKTSEHKKQKSISDLFSKPLFATKSPINEFFKETRDLIASTKTKLTQSILSHELDEVESLHLYSFQLDKSKNSADILNNHEELTYQLGEPIHISWEAPITHSRKDWIGIYPVASNIFSHISSISSQGKYIYIHPDEKLMSEFVKGDCTFTGNVNGLKYTTRETSQDSNNKSNKVYYGNGVFSGAALPWSEGAYEMRLHHGLSHAVVAISKPFTVKASGDLLVNNELDSNKVSKTFLDIVNRSLSVTVTSKNVLKSLSPEYQAPDENIFVKQENCKIENLDLENNTILHKSDEIFKDDTQKNKDNLWSTKIINPLKNLEDPIGISSSLDNVTAKRLAKGISAYFKIDYSPDVLMIAAKNDMSIEDVATHIYEGRCALDAFVKARTGLLVSPDNIDKE</sequence>
<keyword evidence="7 12" id="KW-1133">Transmembrane helix</keyword>
<keyword evidence="5 12" id="KW-0949">S-adenosyl-L-methionine</keyword>
<evidence type="ECO:0000256" key="3">
    <source>
        <dbReference type="ARBA" id="ARBA00022603"/>
    </source>
</evidence>
<dbReference type="Proteomes" id="UP000245383">
    <property type="component" value="Unassembled WGS sequence"/>
</dbReference>
<dbReference type="GO" id="GO:0032259">
    <property type="term" value="P:methylation"/>
    <property type="evidence" value="ECO:0007669"/>
    <property type="project" value="UniProtKB-KW"/>
</dbReference>